<dbReference type="EMBL" id="BSFD01000011">
    <property type="protein sequence ID" value="GLK50115.1"/>
    <property type="molecule type" value="Genomic_DNA"/>
</dbReference>
<name>A0ABQ5TDG9_9CAUL</name>
<reference evidence="1" key="2">
    <citation type="submission" date="2023-01" db="EMBL/GenBank/DDBJ databases">
        <authorList>
            <person name="Sun Q."/>
            <person name="Evtushenko L."/>
        </authorList>
    </citation>
    <scope>NUCLEOTIDE SEQUENCE</scope>
    <source>
        <strain evidence="1">VKM B-1499</strain>
    </source>
</reference>
<protein>
    <submittedName>
        <fullName evidence="1">Uncharacterized protein</fullName>
    </submittedName>
</protein>
<accession>A0ABQ5TDG9</accession>
<comment type="caution">
    <text evidence="1">The sequence shown here is derived from an EMBL/GenBank/DDBJ whole genome shotgun (WGS) entry which is preliminary data.</text>
</comment>
<dbReference type="Proteomes" id="UP001143509">
    <property type="component" value="Unassembled WGS sequence"/>
</dbReference>
<organism evidence="1 2">
    <name type="scientific">Brevundimonas intermedia</name>
    <dbReference type="NCBI Taxonomy" id="74315"/>
    <lineage>
        <taxon>Bacteria</taxon>
        <taxon>Pseudomonadati</taxon>
        <taxon>Pseudomonadota</taxon>
        <taxon>Alphaproteobacteria</taxon>
        <taxon>Caulobacterales</taxon>
        <taxon>Caulobacteraceae</taxon>
        <taxon>Brevundimonas</taxon>
    </lineage>
</organism>
<evidence type="ECO:0000313" key="1">
    <source>
        <dbReference type="EMBL" id="GLK50115.1"/>
    </source>
</evidence>
<evidence type="ECO:0000313" key="2">
    <source>
        <dbReference type="Proteomes" id="UP001143509"/>
    </source>
</evidence>
<proteinExistence type="predicted"/>
<keyword evidence="2" id="KW-1185">Reference proteome</keyword>
<reference evidence="1" key="1">
    <citation type="journal article" date="2014" name="Int. J. Syst. Evol. Microbiol.">
        <title>Complete genome of a new Firmicutes species belonging to the dominant human colonic microbiota ('Ruminococcus bicirculans') reveals two chromosomes and a selective capacity to utilize plant glucans.</title>
        <authorList>
            <consortium name="NISC Comparative Sequencing Program"/>
            <person name="Wegmann U."/>
            <person name="Louis P."/>
            <person name="Goesmann A."/>
            <person name="Henrissat B."/>
            <person name="Duncan S.H."/>
            <person name="Flint H.J."/>
        </authorList>
    </citation>
    <scope>NUCLEOTIDE SEQUENCE</scope>
    <source>
        <strain evidence="1">VKM B-1499</strain>
    </source>
</reference>
<sequence>MVEPDTVIAFHHTGAFATEVMAARSGMPADSSFRQQATHEREFFERQGLDPDLLNRIAMSVEPTCMGIRRSGSGLERHLNYRWAWFVAERAEAARMFRGRMSGYWPASRSEAEAILRPTLGDSDLTVSYGPLASSMAPAEMAAKLPVCPGSLPGG</sequence>
<gene>
    <name evidence="1" type="ORF">GCM10017620_30890</name>
</gene>